<gene>
    <name evidence="2" type="ORF">C4A77_03540</name>
</gene>
<feature type="compositionally biased region" description="Polar residues" evidence="1">
    <location>
        <begin position="33"/>
        <end position="72"/>
    </location>
</feature>
<sequence>MNQKVKAKIQFVVIKDADSFLIHTVGFNEYERNSSASPSTMNQPVTIASDTKPTVPTATSNTSLIQDTSSGQPIEHSIQ</sequence>
<protein>
    <submittedName>
        <fullName evidence="2">Uncharacterized protein</fullName>
    </submittedName>
</protein>
<evidence type="ECO:0000256" key="1">
    <source>
        <dbReference type="SAM" id="MobiDB-lite"/>
    </source>
</evidence>
<reference evidence="2 3" key="1">
    <citation type="submission" date="2018-02" db="EMBL/GenBank/DDBJ databases">
        <title>Comparative analysis of genomes of three Brevibacillus laterosporus strains producers of potent antimicrobials isolated from silage.</title>
        <authorList>
            <person name="Kojic M."/>
            <person name="Miljkovic M."/>
            <person name="Studholme D."/>
            <person name="Filipic B."/>
        </authorList>
    </citation>
    <scope>NUCLEOTIDE SEQUENCE [LARGE SCALE GENOMIC DNA]</scope>
    <source>
        <strain evidence="2 3">BGSP11</strain>
    </source>
</reference>
<dbReference type="EMBL" id="PRKQ01000003">
    <property type="protein sequence ID" value="PPB10714.1"/>
    <property type="molecule type" value="Genomic_DNA"/>
</dbReference>
<dbReference type="Proteomes" id="UP000239759">
    <property type="component" value="Unassembled WGS sequence"/>
</dbReference>
<name>A0AAP8QFN0_BRELA</name>
<dbReference type="RefSeq" id="WP_104030762.1">
    <property type="nucleotide sequence ID" value="NZ_PRKQ01000003.1"/>
</dbReference>
<comment type="caution">
    <text evidence="2">The sequence shown here is derived from an EMBL/GenBank/DDBJ whole genome shotgun (WGS) entry which is preliminary data.</text>
</comment>
<proteinExistence type="predicted"/>
<feature type="region of interest" description="Disordered" evidence="1">
    <location>
        <begin position="32"/>
        <end position="79"/>
    </location>
</feature>
<dbReference type="AlphaFoldDB" id="A0AAP8QFN0"/>
<accession>A0AAP8QFN0</accession>
<organism evidence="2 3">
    <name type="scientific">Brevibacillus laterosporus</name>
    <name type="common">Bacillus laterosporus</name>
    <dbReference type="NCBI Taxonomy" id="1465"/>
    <lineage>
        <taxon>Bacteria</taxon>
        <taxon>Bacillati</taxon>
        <taxon>Bacillota</taxon>
        <taxon>Bacilli</taxon>
        <taxon>Bacillales</taxon>
        <taxon>Paenibacillaceae</taxon>
        <taxon>Brevibacillus</taxon>
    </lineage>
</organism>
<evidence type="ECO:0000313" key="2">
    <source>
        <dbReference type="EMBL" id="PPB10714.1"/>
    </source>
</evidence>
<evidence type="ECO:0000313" key="3">
    <source>
        <dbReference type="Proteomes" id="UP000239759"/>
    </source>
</evidence>